<dbReference type="STRING" id="1129794.C427_3940"/>
<dbReference type="Pfam" id="PF01103">
    <property type="entry name" value="Omp85"/>
    <property type="match status" value="1"/>
</dbReference>
<dbReference type="Proteomes" id="UP000011864">
    <property type="component" value="Chromosome"/>
</dbReference>
<evidence type="ECO:0000259" key="13">
    <source>
        <dbReference type="Pfam" id="PF17243"/>
    </source>
</evidence>
<feature type="domain" description="TamA POTRA" evidence="13">
    <location>
        <begin position="28"/>
        <end position="84"/>
    </location>
</feature>
<evidence type="ECO:0000259" key="11">
    <source>
        <dbReference type="Pfam" id="PF01103"/>
    </source>
</evidence>
<dbReference type="InterPro" id="IPR039910">
    <property type="entry name" value="D15-like"/>
</dbReference>
<dbReference type="InterPro" id="IPR035243">
    <property type="entry name" value="TamA_POTRA_Dom_1"/>
</dbReference>
<dbReference type="Gene3D" id="2.40.160.50">
    <property type="entry name" value="membrane protein fhac: a member of the omp85/tpsb transporter family"/>
    <property type="match status" value="1"/>
</dbReference>
<feature type="domain" description="Bacterial surface antigen (D15)" evidence="11">
    <location>
        <begin position="303"/>
        <end position="584"/>
    </location>
</feature>
<dbReference type="KEGG" id="gps:C427_3940"/>
<keyword evidence="4" id="KW-1134">Transmembrane beta strand</keyword>
<keyword evidence="6" id="KW-0732">Signal</keyword>
<evidence type="ECO:0000259" key="12">
    <source>
        <dbReference type="Pfam" id="PF07244"/>
    </source>
</evidence>
<evidence type="ECO:0000256" key="3">
    <source>
        <dbReference type="ARBA" id="ARBA00015419"/>
    </source>
</evidence>
<evidence type="ECO:0000256" key="9">
    <source>
        <dbReference type="ARBA" id="ARBA00033063"/>
    </source>
</evidence>
<accession>K6ZP47</accession>
<dbReference type="GO" id="GO:0009306">
    <property type="term" value="P:protein secretion"/>
    <property type="evidence" value="ECO:0007669"/>
    <property type="project" value="TreeGrafter"/>
</dbReference>
<dbReference type="PANTHER" id="PTHR12815">
    <property type="entry name" value="SORTING AND ASSEMBLY MACHINERY SAMM50 PROTEIN FAMILY MEMBER"/>
    <property type="match status" value="1"/>
</dbReference>
<evidence type="ECO:0000256" key="4">
    <source>
        <dbReference type="ARBA" id="ARBA00022452"/>
    </source>
</evidence>
<keyword evidence="15" id="KW-1185">Reference proteome</keyword>
<gene>
    <name evidence="14" type="ORF">C427_3940</name>
</gene>
<evidence type="ECO:0000256" key="1">
    <source>
        <dbReference type="ARBA" id="ARBA00004442"/>
    </source>
</evidence>
<dbReference type="GO" id="GO:0009279">
    <property type="term" value="C:cell outer membrane"/>
    <property type="evidence" value="ECO:0007669"/>
    <property type="project" value="UniProtKB-SubCell"/>
</dbReference>
<feature type="domain" description="POTRA" evidence="12">
    <location>
        <begin position="118"/>
        <end position="195"/>
    </location>
</feature>
<dbReference type="AlphaFoldDB" id="K6ZP47"/>
<dbReference type="InterPro" id="IPR010827">
    <property type="entry name" value="BamA/TamA_POTRA"/>
</dbReference>
<keyword evidence="7" id="KW-0472">Membrane</keyword>
<dbReference type="PATRIC" id="fig|1129794.4.peg.3923"/>
<dbReference type="OrthoDB" id="9803054at2"/>
<evidence type="ECO:0000256" key="7">
    <source>
        <dbReference type="ARBA" id="ARBA00023136"/>
    </source>
</evidence>
<dbReference type="EMBL" id="CP003837">
    <property type="protein sequence ID" value="AGH46045.1"/>
    <property type="molecule type" value="Genomic_DNA"/>
</dbReference>
<evidence type="ECO:0000313" key="15">
    <source>
        <dbReference type="Proteomes" id="UP000011864"/>
    </source>
</evidence>
<evidence type="ECO:0000313" key="14">
    <source>
        <dbReference type="EMBL" id="AGH46045.1"/>
    </source>
</evidence>
<dbReference type="GO" id="GO:0097347">
    <property type="term" value="C:TAM protein secretion complex"/>
    <property type="evidence" value="ECO:0007669"/>
    <property type="project" value="TreeGrafter"/>
</dbReference>
<comment type="similarity">
    <text evidence="2">Belongs to the TamA family.</text>
</comment>
<protein>
    <recommendedName>
        <fullName evidence="3">Translocation and assembly module subunit TamA</fullName>
    </recommendedName>
    <alternativeName>
        <fullName evidence="9">Autotransporter assembly factor TamA</fullName>
    </alternativeName>
</protein>
<evidence type="ECO:0000256" key="8">
    <source>
        <dbReference type="ARBA" id="ARBA00023237"/>
    </source>
</evidence>
<sequence>MFLSTLFLRTLFLLSLLLLALFEVHGTEVEIKGIEDERVLKNIRAHIDSLDMPSASYQFRQYQESLSLKVAAATQVFGYYQASTVAIAPNVVSNNLTKSKNWSLQIELGPITLVRQLSIKIEGEGVQDKEIQTLLSSFKLKQGKPLEHSIYENAKNELRSLALSRGYFDFEFEQSTIKVYESLNVADITLHIQSGLRYKFGRLRFGQDTRSQNLTKSLTPFKTGDLYQASQLGLLNQRLKETQYFRHVIVRPLVAEAVDAVVPIEVILTNKPRDNFDVGVGVSSDVGPRFTGKWKRPWVNESGHSIGAEVYVSSPEQYVAVDYKVPLEDATQNYLSYQAGYQAQNDNDTSSHKWSLSATRHWTVEHSDWQRSAFLRLEQETFIQGLEPEQTTRLLTPGFTFSRLRSMGGLDINWGDKQTITTEFASESLFSDINMFRVTAASKWVRSYDAHRFSWRAELGGIVTNDFDQVPSSLRFFTGGDQSVRGFDYKTLSPFELDTDGERELTGGQYLAVASIEYSYPVAENWRAAAFVDAGNASDDLFKDTAIGIGFGAIWISPIGPVRIYLAKGKSNFGSTRYFHISMGPSL</sequence>
<dbReference type="Pfam" id="PF17243">
    <property type="entry name" value="POTRA_TamA_1"/>
    <property type="match status" value="1"/>
</dbReference>
<name>K6ZP47_9ALTE</name>
<comment type="subunit">
    <text evidence="10">Interacts with TamB to form the translocation and assembly module (TAM).</text>
</comment>
<dbReference type="Pfam" id="PF07244">
    <property type="entry name" value="POTRA"/>
    <property type="match status" value="1"/>
</dbReference>
<keyword evidence="8" id="KW-0998">Cell outer membrane</keyword>
<dbReference type="RefSeq" id="WP_007638021.1">
    <property type="nucleotide sequence ID" value="NC_020514.1"/>
</dbReference>
<dbReference type="PANTHER" id="PTHR12815:SF47">
    <property type="entry name" value="TRANSLOCATION AND ASSEMBLY MODULE SUBUNIT TAMA"/>
    <property type="match status" value="1"/>
</dbReference>
<evidence type="ECO:0000256" key="10">
    <source>
        <dbReference type="ARBA" id="ARBA00093548"/>
    </source>
</evidence>
<dbReference type="InterPro" id="IPR000184">
    <property type="entry name" value="Bac_surfAg_D15"/>
</dbReference>
<organism evidence="14 15">
    <name type="scientific">Paraglaciecola psychrophila 170</name>
    <dbReference type="NCBI Taxonomy" id="1129794"/>
    <lineage>
        <taxon>Bacteria</taxon>
        <taxon>Pseudomonadati</taxon>
        <taxon>Pseudomonadota</taxon>
        <taxon>Gammaproteobacteria</taxon>
        <taxon>Alteromonadales</taxon>
        <taxon>Alteromonadaceae</taxon>
        <taxon>Paraglaciecola</taxon>
    </lineage>
</organism>
<keyword evidence="5" id="KW-0812">Transmembrane</keyword>
<evidence type="ECO:0000256" key="6">
    <source>
        <dbReference type="ARBA" id="ARBA00022729"/>
    </source>
</evidence>
<proteinExistence type="inferred from homology"/>
<dbReference type="eggNOG" id="COG0729">
    <property type="taxonomic scope" value="Bacteria"/>
</dbReference>
<evidence type="ECO:0000256" key="2">
    <source>
        <dbReference type="ARBA" id="ARBA00010248"/>
    </source>
</evidence>
<dbReference type="Gene3D" id="3.10.20.310">
    <property type="entry name" value="membrane protein fhac"/>
    <property type="match status" value="3"/>
</dbReference>
<reference evidence="14 15" key="1">
    <citation type="journal article" date="2013" name="Genome Announc.">
        <title>Complete Genome Sequence of Glaciecola psychrophila Strain 170T.</title>
        <authorList>
            <person name="Yin J."/>
            <person name="Chen J."/>
            <person name="Liu G."/>
            <person name="Yu Y."/>
            <person name="Song L."/>
            <person name="Wang X."/>
            <person name="Qu X."/>
        </authorList>
    </citation>
    <scope>NUCLEOTIDE SEQUENCE [LARGE SCALE GENOMIC DNA]</scope>
    <source>
        <strain evidence="14 15">170</strain>
    </source>
</reference>
<dbReference type="HOGENOM" id="CLU_018618_1_0_6"/>
<evidence type="ECO:0000256" key="5">
    <source>
        <dbReference type="ARBA" id="ARBA00022692"/>
    </source>
</evidence>
<comment type="subcellular location">
    <subcellularLocation>
        <location evidence="1">Cell outer membrane</location>
    </subcellularLocation>
</comment>